<name>A0A8C7LR89_ONCKI</name>
<dbReference type="Gene3D" id="2.30.29.30">
    <property type="entry name" value="Pleckstrin-homology domain (PH domain)/Phosphotyrosine-binding domain (PTB)"/>
    <property type="match status" value="1"/>
</dbReference>
<evidence type="ECO:0000313" key="3">
    <source>
        <dbReference type="Proteomes" id="UP000694557"/>
    </source>
</evidence>
<accession>A0A8C7LR89</accession>
<dbReference type="Pfam" id="PF21098">
    <property type="entry name" value="PH-GRAM_MTMR6-like"/>
    <property type="match status" value="1"/>
</dbReference>
<evidence type="ECO:0000259" key="1">
    <source>
        <dbReference type="Pfam" id="PF21098"/>
    </source>
</evidence>
<keyword evidence="3" id="KW-1185">Reference proteome</keyword>
<proteinExistence type="predicted"/>
<feature type="domain" description="MTMR6-9 GRAM" evidence="1">
    <location>
        <begin position="19"/>
        <end position="91"/>
    </location>
</feature>
<sequence>MNLHIPLGNSYSITHAHVRVEEVKLLERYIAKKPATGTLYLTGTHPIFVETSCNTCKETWVLHHLIATVEKLPLTATGCPLHISCKNFHNVYQSLLRLSQPGTYSRLPDQLSFNITLWRKQDCDHCEYS</sequence>
<dbReference type="GeneTree" id="ENSGT00940000162717"/>
<protein>
    <recommendedName>
        <fullName evidence="1">MTMR6-9 GRAM domain-containing protein</fullName>
    </recommendedName>
</protein>
<organism evidence="2 3">
    <name type="scientific">Oncorhynchus kisutch</name>
    <name type="common">Coho salmon</name>
    <name type="synonym">Salmo kisutch</name>
    <dbReference type="NCBI Taxonomy" id="8019"/>
    <lineage>
        <taxon>Eukaryota</taxon>
        <taxon>Metazoa</taxon>
        <taxon>Chordata</taxon>
        <taxon>Craniata</taxon>
        <taxon>Vertebrata</taxon>
        <taxon>Euteleostomi</taxon>
        <taxon>Actinopterygii</taxon>
        <taxon>Neopterygii</taxon>
        <taxon>Teleostei</taxon>
        <taxon>Protacanthopterygii</taxon>
        <taxon>Salmoniformes</taxon>
        <taxon>Salmonidae</taxon>
        <taxon>Salmoninae</taxon>
        <taxon>Oncorhynchus</taxon>
    </lineage>
</organism>
<dbReference type="InterPro" id="IPR048994">
    <property type="entry name" value="PH-GRAM_MTMR6-9"/>
</dbReference>
<reference evidence="2" key="1">
    <citation type="submission" date="2025-08" db="UniProtKB">
        <authorList>
            <consortium name="Ensembl"/>
        </authorList>
    </citation>
    <scope>IDENTIFICATION</scope>
</reference>
<dbReference type="Ensembl" id="ENSOKIT00005123674.1">
    <property type="protein sequence ID" value="ENSOKIP00005115616.1"/>
    <property type="gene ID" value="ENSOKIG00005050122.1"/>
</dbReference>
<dbReference type="SUPFAM" id="SSF50729">
    <property type="entry name" value="PH domain-like"/>
    <property type="match status" value="1"/>
</dbReference>
<reference evidence="2" key="2">
    <citation type="submission" date="2025-09" db="UniProtKB">
        <authorList>
            <consortium name="Ensembl"/>
        </authorList>
    </citation>
    <scope>IDENTIFICATION</scope>
</reference>
<dbReference type="Proteomes" id="UP000694557">
    <property type="component" value="Unassembled WGS sequence"/>
</dbReference>
<dbReference type="AlphaFoldDB" id="A0A8C7LR89"/>
<dbReference type="InterPro" id="IPR011993">
    <property type="entry name" value="PH-like_dom_sf"/>
</dbReference>
<evidence type="ECO:0000313" key="2">
    <source>
        <dbReference type="Ensembl" id="ENSOKIP00005115616.1"/>
    </source>
</evidence>